<evidence type="ECO:0000256" key="6">
    <source>
        <dbReference type="ARBA" id="ARBA00023136"/>
    </source>
</evidence>
<dbReference type="SMR" id="A0A1H6A701"/>
<reference evidence="11 12" key="1">
    <citation type="submission" date="2016-10" db="EMBL/GenBank/DDBJ databases">
        <authorList>
            <person name="Varghese N."/>
            <person name="Submissions S."/>
        </authorList>
    </citation>
    <scope>NUCLEOTIDE SEQUENCE [LARGE SCALE GENOMIC DNA]</scope>
    <source>
        <strain evidence="12">ATCC 20501</strain>
        <strain evidence="10 11">CGMCC 4.3529</strain>
    </source>
</reference>
<feature type="transmembrane region" description="Helical" evidence="7">
    <location>
        <begin position="89"/>
        <end position="108"/>
    </location>
</feature>
<dbReference type="InterPro" id="IPR036259">
    <property type="entry name" value="MFS_trans_sf"/>
</dbReference>
<dbReference type="InterPro" id="IPR005829">
    <property type="entry name" value="Sugar_transporter_CS"/>
</dbReference>
<accession>A0A1I1YPS3</accession>
<comment type="subcellular location">
    <subcellularLocation>
        <location evidence="1">Cell membrane</location>
        <topology evidence="1">Multi-pass membrane protein</topology>
    </subcellularLocation>
</comment>
<dbReference type="SUPFAM" id="SSF103473">
    <property type="entry name" value="MFS general substrate transporter"/>
    <property type="match status" value="1"/>
</dbReference>
<evidence type="ECO:0000313" key="10">
    <source>
        <dbReference type="EMBL" id="SFE20133.1"/>
    </source>
</evidence>
<keyword evidence="4 7" id="KW-0812">Transmembrane</keyword>
<dbReference type="Proteomes" id="UP000199690">
    <property type="component" value="Unassembled WGS sequence"/>
</dbReference>
<evidence type="ECO:0000259" key="8">
    <source>
        <dbReference type="PROSITE" id="PS50850"/>
    </source>
</evidence>
<feature type="transmembrane region" description="Helical" evidence="7">
    <location>
        <begin position="344"/>
        <end position="365"/>
    </location>
</feature>
<dbReference type="PROSITE" id="PS00216">
    <property type="entry name" value="SUGAR_TRANSPORT_1"/>
    <property type="match status" value="1"/>
</dbReference>
<dbReference type="GO" id="GO:0005886">
    <property type="term" value="C:plasma membrane"/>
    <property type="evidence" value="ECO:0007669"/>
    <property type="project" value="UniProtKB-SubCell"/>
</dbReference>
<feature type="transmembrane region" description="Helical" evidence="7">
    <location>
        <begin position="114"/>
        <end position="137"/>
    </location>
</feature>
<dbReference type="RefSeq" id="WP_093355794.1">
    <property type="nucleotide sequence ID" value="NZ_FNVB01000003.1"/>
</dbReference>
<protein>
    <submittedName>
        <fullName evidence="9">Drug resistance transporter, EmrB/QacA subfamily</fullName>
    </submittedName>
</protein>
<feature type="transmembrane region" description="Helical" evidence="7">
    <location>
        <begin position="377"/>
        <end position="398"/>
    </location>
</feature>
<dbReference type="CDD" id="cd17321">
    <property type="entry name" value="MFS_MMR_MDR_like"/>
    <property type="match status" value="1"/>
</dbReference>
<dbReference type="PANTHER" id="PTHR42718:SF46">
    <property type="entry name" value="BLR6921 PROTEIN"/>
    <property type="match status" value="1"/>
</dbReference>
<keyword evidence="3" id="KW-1003">Cell membrane</keyword>
<evidence type="ECO:0000256" key="1">
    <source>
        <dbReference type="ARBA" id="ARBA00004651"/>
    </source>
</evidence>
<dbReference type="Gene3D" id="1.20.1720.10">
    <property type="entry name" value="Multidrug resistance protein D"/>
    <property type="match status" value="1"/>
</dbReference>
<dbReference type="InterPro" id="IPR020846">
    <property type="entry name" value="MFS_dom"/>
</dbReference>
<dbReference type="NCBIfam" id="TIGR00711">
    <property type="entry name" value="efflux_EmrB"/>
    <property type="match status" value="1"/>
</dbReference>
<dbReference type="PROSITE" id="PS50850">
    <property type="entry name" value="MFS"/>
    <property type="match status" value="1"/>
</dbReference>
<feature type="transmembrane region" description="Helical" evidence="7">
    <location>
        <begin position="280"/>
        <end position="303"/>
    </location>
</feature>
<feature type="domain" description="Major facilitator superfamily (MFS) profile" evidence="8">
    <location>
        <begin position="23"/>
        <end position="477"/>
    </location>
</feature>
<dbReference type="Proteomes" id="UP000236729">
    <property type="component" value="Unassembled WGS sequence"/>
</dbReference>
<dbReference type="EMBL" id="FOME01000009">
    <property type="protein sequence ID" value="SFE20133.1"/>
    <property type="molecule type" value="Genomic_DNA"/>
</dbReference>
<evidence type="ECO:0000256" key="2">
    <source>
        <dbReference type="ARBA" id="ARBA00022448"/>
    </source>
</evidence>
<keyword evidence="11" id="KW-1185">Reference proteome</keyword>
<feature type="transmembrane region" description="Helical" evidence="7">
    <location>
        <begin position="449"/>
        <end position="472"/>
    </location>
</feature>
<evidence type="ECO:0000256" key="5">
    <source>
        <dbReference type="ARBA" id="ARBA00022989"/>
    </source>
</evidence>
<gene>
    <name evidence="9" type="ORF">SAMN02982929_02160</name>
    <name evidence="10" type="ORF">SAMN05216506_109224</name>
</gene>
<name>A0A1H6A701_9PSEU</name>
<evidence type="ECO:0000256" key="4">
    <source>
        <dbReference type="ARBA" id="ARBA00022692"/>
    </source>
</evidence>
<organism evidence="9 12">
    <name type="scientific">Saccharopolyspora kobensis</name>
    <dbReference type="NCBI Taxonomy" id="146035"/>
    <lineage>
        <taxon>Bacteria</taxon>
        <taxon>Bacillati</taxon>
        <taxon>Actinomycetota</taxon>
        <taxon>Actinomycetes</taxon>
        <taxon>Pseudonocardiales</taxon>
        <taxon>Pseudonocardiaceae</taxon>
        <taxon>Saccharopolyspora</taxon>
    </lineage>
</organism>
<evidence type="ECO:0000256" key="7">
    <source>
        <dbReference type="SAM" id="Phobius"/>
    </source>
</evidence>
<dbReference type="PANTHER" id="PTHR42718">
    <property type="entry name" value="MAJOR FACILITATOR SUPERFAMILY MULTIDRUG TRANSPORTER MFSC"/>
    <property type="match status" value="1"/>
</dbReference>
<dbReference type="InterPro" id="IPR004638">
    <property type="entry name" value="EmrB-like"/>
</dbReference>
<feature type="transmembrane region" description="Helical" evidence="7">
    <location>
        <begin position="149"/>
        <end position="172"/>
    </location>
</feature>
<proteinExistence type="predicted"/>
<dbReference type="AlphaFoldDB" id="A0A1H6A701"/>
<evidence type="ECO:0000256" key="3">
    <source>
        <dbReference type="ARBA" id="ARBA00022475"/>
    </source>
</evidence>
<dbReference type="Pfam" id="PF07690">
    <property type="entry name" value="MFS_1"/>
    <property type="match status" value="1"/>
</dbReference>
<evidence type="ECO:0000313" key="9">
    <source>
        <dbReference type="EMBL" id="SEG43825.1"/>
    </source>
</evidence>
<feature type="transmembrane region" description="Helical" evidence="7">
    <location>
        <begin position="61"/>
        <end position="77"/>
    </location>
</feature>
<feature type="transmembrane region" description="Helical" evidence="7">
    <location>
        <begin position="419"/>
        <end position="437"/>
    </location>
</feature>
<keyword evidence="5 7" id="KW-1133">Transmembrane helix</keyword>
<evidence type="ECO:0000313" key="11">
    <source>
        <dbReference type="Proteomes" id="UP000199690"/>
    </source>
</evidence>
<dbReference type="InterPro" id="IPR011701">
    <property type="entry name" value="MFS"/>
</dbReference>
<reference evidence="9" key="2">
    <citation type="submission" date="2016-10" db="EMBL/GenBank/DDBJ databases">
        <authorList>
            <person name="de Groot N.N."/>
        </authorList>
    </citation>
    <scope>NUCLEOTIDE SEQUENCE [LARGE SCALE GENOMIC DNA]</scope>
    <source>
        <strain evidence="9">ATCC 20501</strain>
    </source>
</reference>
<feature type="transmembrane region" description="Helical" evidence="7">
    <location>
        <begin position="315"/>
        <end position="332"/>
    </location>
</feature>
<feature type="transmembrane region" description="Helical" evidence="7">
    <location>
        <begin position="20"/>
        <end position="41"/>
    </location>
</feature>
<feature type="transmembrane region" description="Helical" evidence="7">
    <location>
        <begin position="210"/>
        <end position="230"/>
    </location>
</feature>
<dbReference type="GO" id="GO:0022857">
    <property type="term" value="F:transmembrane transporter activity"/>
    <property type="evidence" value="ECO:0007669"/>
    <property type="project" value="InterPro"/>
</dbReference>
<dbReference type="EMBL" id="FNVB01000003">
    <property type="protein sequence ID" value="SEG43825.1"/>
    <property type="molecule type" value="Genomic_DNA"/>
</dbReference>
<dbReference type="Gene3D" id="1.20.1250.20">
    <property type="entry name" value="MFS general substrate transporter like domains"/>
    <property type="match status" value="1"/>
</dbReference>
<feature type="transmembrane region" description="Helical" evidence="7">
    <location>
        <begin position="178"/>
        <end position="198"/>
    </location>
</feature>
<sequence length="481" mass="49299">MSETRAGAAPSAVERPNLPLGIIVAITCLAQFMVVLDGTIVTVALPDMQNGLDLSTNQQQWVVSGYLIAFGGFLLLGARASDLYGRKRVFLLGTFVFTAASLVGGLATNPTILVVARIAQGIGAAVLSPTTLSIISASHTDEERRERAMTLWSLMGAVSSVFGLVLGGVLTAALDWRWVLFINIPVGVVLLAVGGSTLPADQAGAERTRLDLPGALTATLGVGALTYGFSQVSAEGWGSANVLIALAAAAILLAAFIVVELKSSHPLIPLAIFRASTVRIGNLLLFGMGVTMTAAMVFLSLYFQEILGYDALSTGLALVPMSVFVIGGGLAARQLLPKLGTRALLAIGGLVTAAGLAWMALMPAYPAYLTHVLGPTLVAGLGLSFMLPAATVTSTTGVKREDVGAASGLLNMSRQIGGAVGLAVLVTIAATVTNGVMPESANPADALVHGYHVAFLVNAAIMFVAALAALALPASQREAAE</sequence>
<evidence type="ECO:0000313" key="12">
    <source>
        <dbReference type="Proteomes" id="UP000236729"/>
    </source>
</evidence>
<feature type="transmembrane region" description="Helical" evidence="7">
    <location>
        <begin position="236"/>
        <end position="259"/>
    </location>
</feature>
<accession>A0A1H6A701</accession>
<keyword evidence="2" id="KW-0813">Transport</keyword>
<keyword evidence="6 7" id="KW-0472">Membrane</keyword>